<dbReference type="SMART" id="SM00564">
    <property type="entry name" value="PQQ"/>
    <property type="match status" value="4"/>
</dbReference>
<comment type="caution">
    <text evidence="2">The sequence shown here is derived from an EMBL/GenBank/DDBJ whole genome shotgun (WGS) entry which is preliminary data.</text>
</comment>
<proteinExistence type="predicted"/>
<gene>
    <name evidence="2" type="ORF">HY912_16870</name>
</gene>
<name>A0A9D6V5M4_9BACT</name>
<accession>A0A9D6V5M4</accession>
<evidence type="ECO:0000259" key="1">
    <source>
        <dbReference type="Pfam" id="PF13360"/>
    </source>
</evidence>
<dbReference type="PANTHER" id="PTHR34512:SF30">
    <property type="entry name" value="OUTER MEMBRANE PROTEIN ASSEMBLY FACTOR BAMB"/>
    <property type="match status" value="1"/>
</dbReference>
<dbReference type="SUPFAM" id="SSF50998">
    <property type="entry name" value="Quinoprotein alcohol dehydrogenase-like"/>
    <property type="match status" value="1"/>
</dbReference>
<protein>
    <submittedName>
        <fullName evidence="2">PQQ-like beta-propeller repeat protein</fullName>
    </submittedName>
</protein>
<dbReference type="PANTHER" id="PTHR34512">
    <property type="entry name" value="CELL SURFACE PROTEIN"/>
    <property type="match status" value="1"/>
</dbReference>
<organism evidence="2 3">
    <name type="scientific">Desulfomonile tiedjei</name>
    <dbReference type="NCBI Taxonomy" id="2358"/>
    <lineage>
        <taxon>Bacteria</taxon>
        <taxon>Pseudomonadati</taxon>
        <taxon>Thermodesulfobacteriota</taxon>
        <taxon>Desulfomonilia</taxon>
        <taxon>Desulfomonilales</taxon>
        <taxon>Desulfomonilaceae</taxon>
        <taxon>Desulfomonile</taxon>
    </lineage>
</organism>
<feature type="domain" description="Pyrrolo-quinoline quinone repeat" evidence="1">
    <location>
        <begin position="126"/>
        <end position="226"/>
    </location>
</feature>
<dbReference type="Gene3D" id="2.130.10.10">
    <property type="entry name" value="YVTN repeat-like/Quinoprotein amine dehydrogenase"/>
    <property type="match status" value="1"/>
</dbReference>
<dbReference type="InterPro" id="IPR002372">
    <property type="entry name" value="PQQ_rpt_dom"/>
</dbReference>
<sequence length="307" mass="35130">MNYPDYYLKACNILRCKPESSFEAKKTRFHRMAEHWQLECYHCMGDEGQQPQLSEGRLEELQWAVAVIHESECSLEPRPQPSTWVDRLWQDLPIGRLIPEFSLGEAFAPWVEPIFANGLMYTGYSDFSIGAVDIAAKEGIWSFPANGGVTSPVMDEGVLVFGSTDKHAYALDASTGQEIRRFKAGAQIRFSPAVRDGSVCISAGRTQIHCLEILSGRRKWSVRTDTPIIGRPFRYDDSVFQFDKRRRLYCYDANTGEFRWTANAPRLDAHHLIQVGGILAMPQRPWWFSHPSFFRRQGKGRLPGFRF</sequence>
<evidence type="ECO:0000313" key="2">
    <source>
        <dbReference type="EMBL" id="MBI5251163.1"/>
    </source>
</evidence>
<dbReference type="Proteomes" id="UP000807825">
    <property type="component" value="Unassembled WGS sequence"/>
</dbReference>
<dbReference type="InterPro" id="IPR018391">
    <property type="entry name" value="PQQ_b-propeller_rpt"/>
</dbReference>
<evidence type="ECO:0000313" key="3">
    <source>
        <dbReference type="Proteomes" id="UP000807825"/>
    </source>
</evidence>
<dbReference type="InterPro" id="IPR011047">
    <property type="entry name" value="Quinoprotein_ADH-like_sf"/>
</dbReference>
<dbReference type="Pfam" id="PF13360">
    <property type="entry name" value="PQQ_2"/>
    <property type="match status" value="1"/>
</dbReference>
<dbReference type="InterPro" id="IPR015943">
    <property type="entry name" value="WD40/YVTN_repeat-like_dom_sf"/>
</dbReference>
<dbReference type="AlphaFoldDB" id="A0A9D6V5M4"/>
<reference evidence="2" key="1">
    <citation type="submission" date="2020-07" db="EMBL/GenBank/DDBJ databases">
        <title>Huge and variable diversity of episymbiotic CPR bacteria and DPANN archaea in groundwater ecosystems.</title>
        <authorList>
            <person name="He C.Y."/>
            <person name="Keren R."/>
            <person name="Whittaker M."/>
            <person name="Farag I.F."/>
            <person name="Doudna J."/>
            <person name="Cate J.H.D."/>
            <person name="Banfield J.F."/>
        </authorList>
    </citation>
    <scope>NUCLEOTIDE SEQUENCE</scope>
    <source>
        <strain evidence="2">NC_groundwater_1664_Pr3_B-0.1um_52_9</strain>
    </source>
</reference>
<dbReference type="EMBL" id="JACRDE010000440">
    <property type="protein sequence ID" value="MBI5251163.1"/>
    <property type="molecule type" value="Genomic_DNA"/>
</dbReference>